<evidence type="ECO:0000313" key="2">
    <source>
        <dbReference type="EMBL" id="KAH7307832.1"/>
    </source>
</evidence>
<name>A0A8T2S6Q3_CERRI</name>
<evidence type="ECO:0000259" key="1">
    <source>
        <dbReference type="PROSITE" id="PS51746"/>
    </source>
</evidence>
<proteinExistence type="predicted"/>
<dbReference type="InterPro" id="IPR015655">
    <property type="entry name" value="PP2C"/>
</dbReference>
<gene>
    <name evidence="2" type="ORF">KP509_22G079500</name>
</gene>
<protein>
    <recommendedName>
        <fullName evidence="1">PPM-type phosphatase domain-containing protein</fullName>
    </recommendedName>
</protein>
<dbReference type="Pfam" id="PF00481">
    <property type="entry name" value="PP2C"/>
    <property type="match status" value="1"/>
</dbReference>
<evidence type="ECO:0000313" key="3">
    <source>
        <dbReference type="Proteomes" id="UP000825935"/>
    </source>
</evidence>
<dbReference type="GO" id="GO:0004722">
    <property type="term" value="F:protein serine/threonine phosphatase activity"/>
    <property type="evidence" value="ECO:0007669"/>
    <property type="project" value="InterPro"/>
</dbReference>
<dbReference type="SMART" id="SM00332">
    <property type="entry name" value="PP2Cc"/>
    <property type="match status" value="1"/>
</dbReference>
<dbReference type="CDD" id="cd00143">
    <property type="entry name" value="PP2Cc"/>
    <property type="match status" value="1"/>
</dbReference>
<dbReference type="PANTHER" id="PTHR13832:SF589">
    <property type="entry name" value="[PYRUVATE DEHYDROGENASE [ACETYL-TRANSFERRING]]-PHOSPHATASE 2, MITOCHONDRIAL"/>
    <property type="match status" value="1"/>
</dbReference>
<dbReference type="PANTHER" id="PTHR13832">
    <property type="entry name" value="PROTEIN PHOSPHATASE 2C"/>
    <property type="match status" value="1"/>
</dbReference>
<organism evidence="2 3">
    <name type="scientific">Ceratopteris richardii</name>
    <name type="common">Triangle waterfern</name>
    <dbReference type="NCBI Taxonomy" id="49495"/>
    <lineage>
        <taxon>Eukaryota</taxon>
        <taxon>Viridiplantae</taxon>
        <taxon>Streptophyta</taxon>
        <taxon>Embryophyta</taxon>
        <taxon>Tracheophyta</taxon>
        <taxon>Polypodiopsida</taxon>
        <taxon>Polypodiidae</taxon>
        <taxon>Polypodiales</taxon>
        <taxon>Pteridineae</taxon>
        <taxon>Pteridaceae</taxon>
        <taxon>Parkerioideae</taxon>
        <taxon>Ceratopteris</taxon>
    </lineage>
</organism>
<reference evidence="2" key="1">
    <citation type="submission" date="2021-08" db="EMBL/GenBank/DDBJ databases">
        <title>WGS assembly of Ceratopteris richardii.</title>
        <authorList>
            <person name="Marchant D.B."/>
            <person name="Chen G."/>
            <person name="Jenkins J."/>
            <person name="Shu S."/>
            <person name="Leebens-Mack J."/>
            <person name="Grimwood J."/>
            <person name="Schmutz J."/>
            <person name="Soltis P."/>
            <person name="Soltis D."/>
            <person name="Chen Z.-H."/>
        </authorList>
    </citation>
    <scope>NUCLEOTIDE SEQUENCE</scope>
    <source>
        <strain evidence="2">Whitten #5841</strain>
        <tissue evidence="2">Leaf</tissue>
    </source>
</reference>
<dbReference type="InterPro" id="IPR001932">
    <property type="entry name" value="PPM-type_phosphatase-like_dom"/>
</dbReference>
<accession>A0A8T2S6Q3</accession>
<dbReference type="AlphaFoldDB" id="A0A8T2S6Q3"/>
<dbReference type="Proteomes" id="UP000825935">
    <property type="component" value="Chromosome 22"/>
</dbReference>
<keyword evidence="3" id="KW-1185">Reference proteome</keyword>
<dbReference type="EMBL" id="CM035427">
    <property type="protein sequence ID" value="KAH7307830.1"/>
    <property type="molecule type" value="Genomic_DNA"/>
</dbReference>
<dbReference type="OMA" id="WCHASAA"/>
<dbReference type="InterPro" id="IPR036457">
    <property type="entry name" value="PPM-type-like_dom_sf"/>
</dbReference>
<dbReference type="PROSITE" id="PS51746">
    <property type="entry name" value="PPM_2"/>
    <property type="match status" value="1"/>
</dbReference>
<comment type="caution">
    <text evidence="2">The sequence shown here is derived from an EMBL/GenBank/DDBJ whole genome shotgun (WGS) entry which is preliminary data.</text>
</comment>
<feature type="domain" description="PPM-type phosphatase" evidence="1">
    <location>
        <begin position="87"/>
        <end position="377"/>
    </location>
</feature>
<dbReference type="Gene3D" id="3.60.40.10">
    <property type="entry name" value="PPM-type phosphatase domain"/>
    <property type="match status" value="1"/>
</dbReference>
<dbReference type="EMBL" id="CM035427">
    <property type="protein sequence ID" value="KAH7307832.1"/>
    <property type="molecule type" value="Genomic_DNA"/>
</dbReference>
<sequence>MACPTMSSSSRITFYVNSAALLSSHYGQERSHLSSFISMTSQSFIYPSGRSSRWSGIPCRASMELGPALSSSSLVSESPCSSTSGITWAQSALQGSRPEMEDSIVIRSDGLQGFSYAAVLDGHAGFSSVEFLREELFKECAAATENGLLLHNHKTDLSSIQSALTKAFLQADNRLLSCRLEGVTEGQESGSTATVMFLGANCLIVAHVGDSRVVIARGRNADIIGSNHRPYGKSKTALAEIKRIRQAGGWINNGRVCGILSVSRAFGDIKLKTLRQEMLEEGVKRGIWTNKFASRIEFNGDWVTAAPDVFQIALEDADFIILASDGLWDYIGSTEAVQFVRKQLREHGNVQRACEGLAKLALDKNGQDNVSVVIADFGKVKYDPNSPSEDSNFSEDAGQAVLILGLVGFGIWLSQFASHSWPF</sequence>
<dbReference type="SUPFAM" id="SSF81606">
    <property type="entry name" value="PP2C-like"/>
    <property type="match status" value="1"/>
</dbReference>
<dbReference type="OrthoDB" id="10264738at2759"/>